<evidence type="ECO:0000259" key="1">
    <source>
        <dbReference type="PROSITE" id="PS50883"/>
    </source>
</evidence>
<dbReference type="OrthoDB" id="442691at2"/>
<accession>A0A2T1D7Z6</accession>
<evidence type="ECO:0000313" key="2">
    <source>
        <dbReference type="EMBL" id="PSB16557.1"/>
    </source>
</evidence>
<protein>
    <submittedName>
        <fullName evidence="2">EAL domain-containing protein</fullName>
    </submittedName>
</protein>
<dbReference type="Pfam" id="PF00563">
    <property type="entry name" value="EAL"/>
    <property type="match status" value="1"/>
</dbReference>
<dbReference type="RefSeq" id="WP_073074673.1">
    <property type="nucleotide sequence ID" value="NZ_MPPI01000043.1"/>
</dbReference>
<dbReference type="InterPro" id="IPR050706">
    <property type="entry name" value="Cyclic-di-GMP_PDE-like"/>
</dbReference>
<dbReference type="AlphaFoldDB" id="A0A2T1D7Z6"/>
<dbReference type="EMBL" id="PVWG01000040">
    <property type="protein sequence ID" value="PSB16557.1"/>
    <property type="molecule type" value="Genomic_DNA"/>
</dbReference>
<sequence length="355" mass="39810">MNLLDNSLKLIIQPDSEATEEYIYQLGFQKITLVPQLLYQVVINHQLPELLSQISQMIPEASQTSVRFLLTRSPLESRDLLVEFLNAQPLSNTTRLIKNAWFLQVLARQRLFFKYQPIFNLASGQVVAHECLARAKTSQGQSFGGQQLIDAALSMNLLNEFDDLARSSCLEAVAQISAKVGSAESSATFFINVLPNAIGCDPRSLERNFQQVLDLGLRPEQIVFELTEIEALGRYPALPRLIEQIRAWGFGLAIDDLGSNVSIDHYCMEFRPDVIKLDRRLIHGCSHYTLKQVMIKSLLHFAHEMEIVVLAEGLEDANDIEFCSQAGVDLGQGFGLASPELTLWQPSDEQMLEAC</sequence>
<dbReference type="CDD" id="cd01948">
    <property type="entry name" value="EAL"/>
    <property type="match status" value="1"/>
</dbReference>
<organism evidence="2 3">
    <name type="scientific">Phormidesmis priestleyi ULC007</name>
    <dbReference type="NCBI Taxonomy" id="1920490"/>
    <lineage>
        <taxon>Bacteria</taxon>
        <taxon>Bacillati</taxon>
        <taxon>Cyanobacteriota</taxon>
        <taxon>Cyanophyceae</taxon>
        <taxon>Leptolyngbyales</taxon>
        <taxon>Leptolyngbyaceae</taxon>
        <taxon>Phormidesmis</taxon>
    </lineage>
</organism>
<dbReference type="InterPro" id="IPR001633">
    <property type="entry name" value="EAL_dom"/>
</dbReference>
<dbReference type="PANTHER" id="PTHR33121">
    <property type="entry name" value="CYCLIC DI-GMP PHOSPHODIESTERASE PDEF"/>
    <property type="match status" value="1"/>
</dbReference>
<feature type="domain" description="EAL" evidence="1">
    <location>
        <begin position="95"/>
        <end position="353"/>
    </location>
</feature>
<proteinExistence type="predicted"/>
<dbReference type="Proteomes" id="UP000238634">
    <property type="component" value="Unassembled WGS sequence"/>
</dbReference>
<dbReference type="PANTHER" id="PTHR33121:SF76">
    <property type="entry name" value="SIGNALING PROTEIN"/>
    <property type="match status" value="1"/>
</dbReference>
<dbReference type="GO" id="GO:0071111">
    <property type="term" value="F:cyclic-guanylate-specific phosphodiesterase activity"/>
    <property type="evidence" value="ECO:0007669"/>
    <property type="project" value="InterPro"/>
</dbReference>
<reference evidence="2 3" key="1">
    <citation type="submission" date="2018-02" db="EMBL/GenBank/DDBJ databases">
        <authorList>
            <person name="Cohen D.B."/>
            <person name="Kent A.D."/>
        </authorList>
    </citation>
    <scope>NUCLEOTIDE SEQUENCE [LARGE SCALE GENOMIC DNA]</scope>
    <source>
        <strain evidence="2 3">ULC007</strain>
    </source>
</reference>
<gene>
    <name evidence="2" type="ORF">C7B65_21320</name>
</gene>
<name>A0A2T1D7Z6_9CYAN</name>
<dbReference type="PROSITE" id="PS50883">
    <property type="entry name" value="EAL"/>
    <property type="match status" value="1"/>
</dbReference>
<comment type="caution">
    <text evidence="2">The sequence shown here is derived from an EMBL/GenBank/DDBJ whole genome shotgun (WGS) entry which is preliminary data.</text>
</comment>
<dbReference type="SMART" id="SM00052">
    <property type="entry name" value="EAL"/>
    <property type="match status" value="1"/>
</dbReference>
<dbReference type="Gene3D" id="3.20.20.450">
    <property type="entry name" value="EAL domain"/>
    <property type="match status" value="1"/>
</dbReference>
<dbReference type="STRING" id="1920490.GCA_001895925_05330"/>
<dbReference type="InterPro" id="IPR035919">
    <property type="entry name" value="EAL_sf"/>
</dbReference>
<reference evidence="2 3" key="2">
    <citation type="submission" date="2018-03" db="EMBL/GenBank/DDBJ databases">
        <title>The ancient ancestry and fast evolution of plastids.</title>
        <authorList>
            <person name="Moore K.R."/>
            <person name="Magnabosco C."/>
            <person name="Momper L."/>
            <person name="Gold D.A."/>
            <person name="Bosak T."/>
            <person name="Fournier G.P."/>
        </authorList>
    </citation>
    <scope>NUCLEOTIDE SEQUENCE [LARGE SCALE GENOMIC DNA]</scope>
    <source>
        <strain evidence="2 3">ULC007</strain>
    </source>
</reference>
<evidence type="ECO:0000313" key="3">
    <source>
        <dbReference type="Proteomes" id="UP000238634"/>
    </source>
</evidence>
<dbReference type="SUPFAM" id="SSF141868">
    <property type="entry name" value="EAL domain-like"/>
    <property type="match status" value="1"/>
</dbReference>
<keyword evidence="3" id="KW-1185">Reference proteome</keyword>